<name>A0A8J7F9G4_9GAMM</name>
<reference evidence="2" key="1">
    <citation type="submission" date="2020-10" db="EMBL/GenBank/DDBJ databases">
        <title>Bacterium isolated from coastal waters sediment.</title>
        <authorList>
            <person name="Chen R.-J."/>
            <person name="Lu D.-C."/>
            <person name="Zhu K.-L."/>
            <person name="Du Z.-J."/>
        </authorList>
    </citation>
    <scope>NUCLEOTIDE SEQUENCE</scope>
    <source>
        <strain evidence="2">N1Y112</strain>
    </source>
</reference>
<dbReference type="EMBL" id="JADEYS010000004">
    <property type="protein sequence ID" value="MBE9396662.1"/>
    <property type="molecule type" value="Genomic_DNA"/>
</dbReference>
<organism evidence="2 3">
    <name type="scientific">Pontibacterium sinense</name>
    <dbReference type="NCBI Taxonomy" id="2781979"/>
    <lineage>
        <taxon>Bacteria</taxon>
        <taxon>Pseudomonadati</taxon>
        <taxon>Pseudomonadota</taxon>
        <taxon>Gammaproteobacteria</taxon>
        <taxon>Oceanospirillales</taxon>
        <taxon>Oceanospirillaceae</taxon>
        <taxon>Pontibacterium</taxon>
    </lineage>
</organism>
<accession>A0A8J7F9G4</accession>
<evidence type="ECO:0000259" key="1">
    <source>
        <dbReference type="Pfam" id="PF00076"/>
    </source>
</evidence>
<feature type="domain" description="RRM" evidence="1">
    <location>
        <begin position="3"/>
        <end position="71"/>
    </location>
</feature>
<comment type="caution">
    <text evidence="2">The sequence shown here is derived from an EMBL/GenBank/DDBJ whole genome shotgun (WGS) entry which is preliminary data.</text>
</comment>
<evidence type="ECO:0000313" key="3">
    <source>
        <dbReference type="Proteomes" id="UP000640333"/>
    </source>
</evidence>
<proteinExistence type="predicted"/>
<protein>
    <recommendedName>
        <fullName evidence="1">RRM domain-containing protein</fullName>
    </recommendedName>
</protein>
<dbReference type="Proteomes" id="UP000640333">
    <property type="component" value="Unassembled WGS sequence"/>
</dbReference>
<sequence length="81" mass="9256">MVITLGNLPPHVTQENISDLLKGDARIQKITFSNEGNPNKVMALIDIDVGRFEAQFISKKLNRTFFEGRRIEAYTPLFYGR</sequence>
<evidence type="ECO:0000313" key="2">
    <source>
        <dbReference type="EMBL" id="MBE9396662.1"/>
    </source>
</evidence>
<dbReference type="CDD" id="cd00590">
    <property type="entry name" value="RRM_SF"/>
    <property type="match status" value="1"/>
</dbReference>
<dbReference type="GO" id="GO:0003723">
    <property type="term" value="F:RNA binding"/>
    <property type="evidence" value="ECO:0007669"/>
    <property type="project" value="InterPro"/>
</dbReference>
<dbReference type="InterPro" id="IPR000504">
    <property type="entry name" value="RRM_dom"/>
</dbReference>
<keyword evidence="3" id="KW-1185">Reference proteome</keyword>
<dbReference type="AlphaFoldDB" id="A0A8J7F9G4"/>
<gene>
    <name evidence="2" type="ORF">IOQ59_05235</name>
</gene>
<dbReference type="RefSeq" id="WP_193952219.1">
    <property type="nucleotide sequence ID" value="NZ_JADEYS010000004.1"/>
</dbReference>
<dbReference type="Pfam" id="PF00076">
    <property type="entry name" value="RRM_1"/>
    <property type="match status" value="1"/>
</dbReference>